<keyword evidence="4" id="KW-1185">Reference proteome</keyword>
<evidence type="ECO:0000259" key="2">
    <source>
        <dbReference type="Pfam" id="PF03537"/>
    </source>
</evidence>
<feature type="domain" description="Glycoside-hydrolase family GH114 TIM-barrel" evidence="2">
    <location>
        <begin position="55"/>
        <end position="315"/>
    </location>
</feature>
<feature type="chain" id="PRO_5016900005" description="Glycoside-hydrolase family GH114 TIM-barrel domain-containing protein" evidence="1">
    <location>
        <begin position="32"/>
        <end position="325"/>
    </location>
</feature>
<organism evidence="3 4">
    <name type="scientific">Spongiactinospora rosea</name>
    <dbReference type="NCBI Taxonomy" id="2248750"/>
    <lineage>
        <taxon>Bacteria</taxon>
        <taxon>Bacillati</taxon>
        <taxon>Actinomycetota</taxon>
        <taxon>Actinomycetes</taxon>
        <taxon>Streptosporangiales</taxon>
        <taxon>Streptosporangiaceae</taxon>
        <taxon>Spongiactinospora</taxon>
    </lineage>
</organism>
<evidence type="ECO:0000313" key="3">
    <source>
        <dbReference type="EMBL" id="RBQ16017.1"/>
    </source>
</evidence>
<sequence length="325" mass="35887">MASPRKLFTRVAMVAALAAAMGPLATSTAAAGTDPAPAKGPAAGNAIWRPPLDSRWQYQLQGNGDFPATGGVNVNVCKVVQPGGECVRPTVFDIDLYAAQEVTGNNHTLNTAAVKAIHANGAKAICYVDAGSIENYRPDYQQFLDWHNAHGKSLLGKPFDEHFPDERWANINNDKGQRDFLLKMMAARVDKCVQAGFDGVEYDVVHAYEEEKTTTGWKISYDTQLIYNRALAKIAHDRGLSVALKYDLDQIKDLLPDFDYAVDESCYLQNECAKLLPFVKAGKPVFHVEYQSDPAEYCSDPIVRQFNSIKKPEDLSLYDDFQPCS</sequence>
<feature type="signal peptide" evidence="1">
    <location>
        <begin position="1"/>
        <end position="31"/>
    </location>
</feature>
<dbReference type="Pfam" id="PF03537">
    <property type="entry name" value="Glyco_hydro_114"/>
    <property type="match status" value="1"/>
</dbReference>
<evidence type="ECO:0000256" key="1">
    <source>
        <dbReference type="SAM" id="SignalP"/>
    </source>
</evidence>
<keyword evidence="1" id="KW-0732">Signal</keyword>
<dbReference type="PANTHER" id="PTHR35273:SF2">
    <property type="entry name" value="ALPHA-GALACTOSIDASE"/>
    <property type="match status" value="1"/>
</dbReference>
<dbReference type="Proteomes" id="UP000253303">
    <property type="component" value="Unassembled WGS sequence"/>
</dbReference>
<dbReference type="EMBL" id="QMEY01000019">
    <property type="protein sequence ID" value="RBQ16017.1"/>
    <property type="molecule type" value="Genomic_DNA"/>
</dbReference>
<dbReference type="PANTHER" id="PTHR35273">
    <property type="entry name" value="ALPHA-1,4 POLYGALACTOSAMINIDASE, PUTATIVE (AFU_ORTHOLOGUE AFUA_3G07890)-RELATED"/>
    <property type="match status" value="1"/>
</dbReference>
<dbReference type="InterPro" id="IPR017853">
    <property type="entry name" value="GH"/>
</dbReference>
<comment type="caution">
    <text evidence="3">The sequence shown here is derived from an EMBL/GenBank/DDBJ whole genome shotgun (WGS) entry which is preliminary data.</text>
</comment>
<dbReference type="OrthoDB" id="319933at2"/>
<dbReference type="RefSeq" id="WP_113984639.1">
    <property type="nucleotide sequence ID" value="NZ_QMEY01000019.1"/>
</dbReference>
<dbReference type="InterPro" id="IPR013785">
    <property type="entry name" value="Aldolase_TIM"/>
</dbReference>
<reference evidence="3 4" key="1">
    <citation type="submission" date="2018-06" db="EMBL/GenBank/DDBJ databases">
        <title>Sphaerisporangium craniellae sp. nov., isolated from a marine sponge in the South China Sea.</title>
        <authorList>
            <person name="Li L."/>
        </authorList>
    </citation>
    <scope>NUCLEOTIDE SEQUENCE [LARGE SCALE GENOMIC DNA]</scope>
    <source>
        <strain evidence="3 4">LHW63015</strain>
    </source>
</reference>
<dbReference type="InterPro" id="IPR004352">
    <property type="entry name" value="GH114_TIM-barrel"/>
</dbReference>
<dbReference type="Gene3D" id="3.20.20.70">
    <property type="entry name" value="Aldolase class I"/>
    <property type="match status" value="1"/>
</dbReference>
<name>A0A366LQB5_9ACTN</name>
<dbReference type="AlphaFoldDB" id="A0A366LQB5"/>
<proteinExistence type="predicted"/>
<evidence type="ECO:0000313" key="4">
    <source>
        <dbReference type="Proteomes" id="UP000253303"/>
    </source>
</evidence>
<protein>
    <recommendedName>
        <fullName evidence="2">Glycoside-hydrolase family GH114 TIM-barrel domain-containing protein</fullName>
    </recommendedName>
</protein>
<gene>
    <name evidence="3" type="ORF">DP939_32405</name>
</gene>
<accession>A0A366LQB5</accession>
<dbReference type="SUPFAM" id="SSF51445">
    <property type="entry name" value="(Trans)glycosidases"/>
    <property type="match status" value="1"/>
</dbReference>